<protein>
    <submittedName>
        <fullName evidence="1">Uncharacterized protein</fullName>
    </submittedName>
</protein>
<comment type="caution">
    <text evidence="1">The sequence shown here is derived from an EMBL/GenBank/DDBJ whole genome shotgun (WGS) entry which is preliminary data.</text>
</comment>
<proteinExistence type="predicted"/>
<dbReference type="EMBL" id="WNTK01070426">
    <property type="protein sequence ID" value="KAG9460427.1"/>
    <property type="molecule type" value="Genomic_DNA"/>
</dbReference>
<evidence type="ECO:0000313" key="2">
    <source>
        <dbReference type="Proteomes" id="UP000770717"/>
    </source>
</evidence>
<dbReference type="PANTHER" id="PTHR11492">
    <property type="entry name" value="NUCLEAR FACTOR I"/>
    <property type="match status" value="1"/>
</dbReference>
<keyword evidence="2" id="KW-1185">Reference proteome</keyword>
<dbReference type="GO" id="GO:0000978">
    <property type="term" value="F:RNA polymerase II cis-regulatory region sequence-specific DNA binding"/>
    <property type="evidence" value="ECO:0007669"/>
    <property type="project" value="TreeGrafter"/>
</dbReference>
<dbReference type="GO" id="GO:0000981">
    <property type="term" value="F:DNA-binding transcription factor activity, RNA polymerase II-specific"/>
    <property type="evidence" value="ECO:0007669"/>
    <property type="project" value="TreeGrafter"/>
</dbReference>
<dbReference type="AlphaFoldDB" id="A0A8J6AYI4"/>
<dbReference type="OrthoDB" id="10055441at2759"/>
<reference evidence="1" key="1">
    <citation type="thesis" date="2020" institute="ProQuest LLC" country="789 East Eisenhower Parkway, Ann Arbor, MI, USA">
        <title>Comparative Genomics and Chromosome Evolution.</title>
        <authorList>
            <person name="Mudd A.B."/>
        </authorList>
    </citation>
    <scope>NUCLEOTIDE SEQUENCE</scope>
    <source>
        <strain evidence="1">HN-11 Male</strain>
        <tissue evidence="1">Kidney and liver</tissue>
    </source>
</reference>
<evidence type="ECO:0000313" key="1">
    <source>
        <dbReference type="EMBL" id="KAG9460427.1"/>
    </source>
</evidence>
<accession>A0A8J6AYI4</accession>
<name>A0A8J6AYI4_ELECQ</name>
<dbReference type="Pfam" id="PF00859">
    <property type="entry name" value="CTF_NFI"/>
    <property type="match status" value="1"/>
</dbReference>
<dbReference type="Proteomes" id="UP000770717">
    <property type="component" value="Unassembled WGS sequence"/>
</dbReference>
<gene>
    <name evidence="1" type="ORF">GDO78_021861</name>
</gene>
<dbReference type="PANTHER" id="PTHR11492:SF2">
    <property type="entry name" value="NUCLEAR FACTOR 1 C-TYPE"/>
    <property type="match status" value="1"/>
</dbReference>
<sequence>MTDFQESFVTSGVFSVTELIQVSRIPVVSGAGPNFSLGELQGHLAYDLNPAGTGMRRTLPSTSSSGYVIWCVWLIRHMGTKHL</sequence>
<organism evidence="1 2">
    <name type="scientific">Eleutherodactylus coqui</name>
    <name type="common">Puerto Rican coqui</name>
    <dbReference type="NCBI Taxonomy" id="57060"/>
    <lineage>
        <taxon>Eukaryota</taxon>
        <taxon>Metazoa</taxon>
        <taxon>Chordata</taxon>
        <taxon>Craniata</taxon>
        <taxon>Vertebrata</taxon>
        <taxon>Euteleostomi</taxon>
        <taxon>Amphibia</taxon>
        <taxon>Batrachia</taxon>
        <taxon>Anura</taxon>
        <taxon>Neobatrachia</taxon>
        <taxon>Hyloidea</taxon>
        <taxon>Eleutherodactylidae</taxon>
        <taxon>Eleutherodactylinae</taxon>
        <taxon>Eleutherodactylus</taxon>
        <taxon>Eleutherodactylus</taxon>
    </lineage>
</organism>
<dbReference type="GO" id="GO:0005634">
    <property type="term" value="C:nucleus"/>
    <property type="evidence" value="ECO:0007669"/>
    <property type="project" value="InterPro"/>
</dbReference>
<dbReference type="InterPro" id="IPR000647">
    <property type="entry name" value="CTF/NFI"/>
</dbReference>